<dbReference type="InterPro" id="IPR041715">
    <property type="entry name" value="HisRS-like_core"/>
</dbReference>
<feature type="domain" description="Class II Histidinyl-tRNA synthetase (HisRS)-like catalytic core" evidence="11">
    <location>
        <begin position="15"/>
        <end position="308"/>
    </location>
</feature>
<evidence type="ECO:0000259" key="11">
    <source>
        <dbReference type="Pfam" id="PF13393"/>
    </source>
</evidence>
<dbReference type="PIRSF" id="PIRSF001549">
    <property type="entry name" value="His-tRNA_synth"/>
    <property type="match status" value="1"/>
</dbReference>
<reference evidence="12" key="1">
    <citation type="journal article" date="2014" name="Int. J. Syst. Evol. Microbiol.">
        <title>Complete genome sequence of Corynebacterium casei LMG S-19264T (=DSM 44701T), isolated from a smear-ripened cheese.</title>
        <authorList>
            <consortium name="US DOE Joint Genome Institute (JGI-PGF)"/>
            <person name="Walter F."/>
            <person name="Albersmeier A."/>
            <person name="Kalinowski J."/>
            <person name="Ruckert C."/>
        </authorList>
    </citation>
    <scope>NUCLEOTIDE SEQUENCE</scope>
    <source>
        <strain evidence="12">CGMCC 1.15371</strain>
    </source>
</reference>
<comment type="similarity">
    <text evidence="3 9">Belongs to the class-II aminoacyl-tRNA synthetase family. HisZ subfamily.</text>
</comment>
<keyword evidence="12" id="KW-0808">Transferase</keyword>
<evidence type="ECO:0000313" key="12">
    <source>
        <dbReference type="EMBL" id="GGE39879.1"/>
    </source>
</evidence>
<gene>
    <name evidence="9 12" type="primary">hisZ</name>
    <name evidence="12" type="ORF">GCM10011391_18360</name>
</gene>
<evidence type="ECO:0000256" key="9">
    <source>
        <dbReference type="HAMAP-Rule" id="MF_00125"/>
    </source>
</evidence>
<evidence type="ECO:0000256" key="5">
    <source>
        <dbReference type="ARBA" id="ARBA00022490"/>
    </source>
</evidence>
<accession>A0A8J2VS72</accession>
<dbReference type="GO" id="GO:0004821">
    <property type="term" value="F:histidine-tRNA ligase activity"/>
    <property type="evidence" value="ECO:0007669"/>
    <property type="project" value="TreeGrafter"/>
</dbReference>
<reference evidence="12" key="2">
    <citation type="submission" date="2020-09" db="EMBL/GenBank/DDBJ databases">
        <authorList>
            <person name="Sun Q."/>
            <person name="Zhou Y."/>
        </authorList>
    </citation>
    <scope>NUCLEOTIDE SEQUENCE</scope>
    <source>
        <strain evidence="12">CGMCC 1.15371</strain>
    </source>
</reference>
<feature type="binding site" evidence="10">
    <location>
        <begin position="77"/>
        <end position="79"/>
    </location>
    <ligand>
        <name>L-histidine</name>
        <dbReference type="ChEBI" id="CHEBI:57595"/>
    </ligand>
</feature>
<comment type="function">
    <text evidence="8 9">Required for the first step of histidine biosynthesis. May allow the feedback regulation of ATP phosphoribosyltransferase activity by histidine.</text>
</comment>
<dbReference type="Pfam" id="PF13393">
    <property type="entry name" value="tRNA-synt_His"/>
    <property type="match status" value="1"/>
</dbReference>
<dbReference type="SUPFAM" id="SSF55681">
    <property type="entry name" value="Class II aaRS and biotin synthetases"/>
    <property type="match status" value="1"/>
</dbReference>
<dbReference type="InterPro" id="IPR045864">
    <property type="entry name" value="aa-tRNA-synth_II/BPL/LPL"/>
</dbReference>
<evidence type="ECO:0000256" key="8">
    <source>
        <dbReference type="ARBA" id="ARBA00025246"/>
    </source>
</evidence>
<evidence type="ECO:0000256" key="7">
    <source>
        <dbReference type="ARBA" id="ARBA00023102"/>
    </source>
</evidence>
<dbReference type="HAMAP" id="MF_00125">
    <property type="entry name" value="HisZ"/>
    <property type="match status" value="1"/>
</dbReference>
<keyword evidence="7 9" id="KW-0368">Histidine biosynthesis</keyword>
<evidence type="ECO:0000313" key="13">
    <source>
        <dbReference type="Proteomes" id="UP000628775"/>
    </source>
</evidence>
<keyword evidence="6 9" id="KW-0028">Amino-acid biosynthesis</keyword>
<comment type="pathway">
    <text evidence="2 9">Amino-acid biosynthesis; L-histidine biosynthesis; L-histidine from 5-phospho-alpha-D-ribose 1-diphosphate: step 1/9.</text>
</comment>
<evidence type="ECO:0000256" key="6">
    <source>
        <dbReference type="ARBA" id="ARBA00022605"/>
    </source>
</evidence>
<dbReference type="AlphaFoldDB" id="A0A8J2VS72"/>
<protein>
    <recommendedName>
        <fullName evidence="4 9">ATP phosphoribosyltransferase regulatory subunit</fullName>
    </recommendedName>
</protein>
<dbReference type="GO" id="GO:0000105">
    <property type="term" value="P:L-histidine biosynthetic process"/>
    <property type="evidence" value="ECO:0007669"/>
    <property type="project" value="UniProtKB-UniRule"/>
</dbReference>
<dbReference type="InterPro" id="IPR004516">
    <property type="entry name" value="HisRS/HisZ"/>
</dbReference>
<evidence type="ECO:0000256" key="4">
    <source>
        <dbReference type="ARBA" id="ARBA00020397"/>
    </source>
</evidence>
<dbReference type="GO" id="GO:0006427">
    <property type="term" value="P:histidyl-tRNA aminoacylation"/>
    <property type="evidence" value="ECO:0007669"/>
    <property type="project" value="TreeGrafter"/>
</dbReference>
<dbReference type="GO" id="GO:0005737">
    <property type="term" value="C:cytoplasm"/>
    <property type="evidence" value="ECO:0007669"/>
    <property type="project" value="UniProtKB-SubCell"/>
</dbReference>
<organism evidence="12 13">
    <name type="scientific">Pullulanibacillus camelliae</name>
    <dbReference type="NCBI Taxonomy" id="1707096"/>
    <lineage>
        <taxon>Bacteria</taxon>
        <taxon>Bacillati</taxon>
        <taxon>Bacillota</taxon>
        <taxon>Bacilli</taxon>
        <taxon>Bacillales</taxon>
        <taxon>Sporolactobacillaceae</taxon>
        <taxon>Pullulanibacillus</taxon>
    </lineage>
</organism>
<dbReference type="EMBL" id="BMIR01000007">
    <property type="protein sequence ID" value="GGE39879.1"/>
    <property type="molecule type" value="Genomic_DNA"/>
</dbReference>
<dbReference type="UniPathway" id="UPA00031">
    <property type="reaction ID" value="UER00006"/>
</dbReference>
<keyword evidence="12" id="KW-0328">Glycosyltransferase</keyword>
<dbReference type="GO" id="GO:0016757">
    <property type="term" value="F:glycosyltransferase activity"/>
    <property type="evidence" value="ECO:0007669"/>
    <property type="project" value="UniProtKB-KW"/>
</dbReference>
<feature type="binding site" evidence="10">
    <location>
        <begin position="262"/>
        <end position="263"/>
    </location>
    <ligand>
        <name>L-histidine</name>
        <dbReference type="ChEBI" id="CHEBI:57595"/>
    </ligand>
</feature>
<feature type="binding site" evidence="10">
    <location>
        <position position="118"/>
    </location>
    <ligand>
        <name>L-histidine</name>
        <dbReference type="ChEBI" id="CHEBI:57595"/>
    </ligand>
</feature>
<dbReference type="Gene3D" id="3.30.930.10">
    <property type="entry name" value="Bira Bifunctional Protein, Domain 2"/>
    <property type="match status" value="1"/>
</dbReference>
<keyword evidence="13" id="KW-1185">Reference proteome</keyword>
<comment type="miscellaneous">
    <text evidence="9">This function is generally fulfilled by the C-terminal part of HisG, which is missing in some bacteria such as this one.</text>
</comment>
<comment type="caution">
    <text evidence="12">The sequence shown here is derived from an EMBL/GenBank/DDBJ whole genome shotgun (WGS) entry which is preliminary data.</text>
</comment>
<comment type="subcellular location">
    <subcellularLocation>
        <location evidence="1 9">Cytoplasm</location>
    </subcellularLocation>
</comment>
<dbReference type="PANTHER" id="PTHR43707:SF6">
    <property type="entry name" value="ATP PHOSPHORIBOSYLTRANSFERASE REGULATORY SUBUNIT"/>
    <property type="match status" value="1"/>
</dbReference>
<dbReference type="PANTHER" id="PTHR43707">
    <property type="entry name" value="HISTIDYL-TRNA SYNTHETASE"/>
    <property type="match status" value="1"/>
</dbReference>
<keyword evidence="5 9" id="KW-0963">Cytoplasm</keyword>
<evidence type="ECO:0000256" key="1">
    <source>
        <dbReference type="ARBA" id="ARBA00004496"/>
    </source>
</evidence>
<comment type="subunit">
    <text evidence="9">Heteromultimer composed of HisG and HisZ subunits.</text>
</comment>
<proteinExistence type="inferred from homology"/>
<feature type="binding site" evidence="10">
    <location>
        <position position="114"/>
    </location>
    <ligand>
        <name>L-histidine</name>
        <dbReference type="ChEBI" id="CHEBI:57595"/>
    </ligand>
</feature>
<name>A0A8J2VS72_9BACL</name>
<dbReference type="GO" id="GO:0140096">
    <property type="term" value="F:catalytic activity, acting on a protein"/>
    <property type="evidence" value="ECO:0007669"/>
    <property type="project" value="UniProtKB-ARBA"/>
</dbReference>
<evidence type="ECO:0000256" key="3">
    <source>
        <dbReference type="ARBA" id="ARBA00005539"/>
    </source>
</evidence>
<dbReference type="InterPro" id="IPR004517">
    <property type="entry name" value="HisZ"/>
</dbReference>
<evidence type="ECO:0000256" key="2">
    <source>
        <dbReference type="ARBA" id="ARBA00004667"/>
    </source>
</evidence>
<dbReference type="RefSeq" id="WP_229672469.1">
    <property type="nucleotide sequence ID" value="NZ_BMIR01000007.1"/>
</dbReference>
<evidence type="ECO:0000256" key="10">
    <source>
        <dbReference type="PIRSR" id="PIRSR001549-1"/>
    </source>
</evidence>
<dbReference type="Proteomes" id="UP000628775">
    <property type="component" value="Unassembled WGS sequence"/>
</dbReference>
<sequence length="375" mass="43187">MMQLPSGSQDALGLIVNQRLEIFEKFHRTTTIRGFNTISTPVVEYAETFTNPFIGMKLQSMLKWFDEDGEIEVLRPDWTIAIARALANDHSHCKKWAYQGSVFQRDKPGMEYRQVGIEVVDTDPTLGEFECLFLAKQFLKEIQCEPYYIELGHTGFFEQLTLAMQLTDKVSEQLRQAMHDKNKDQVFKIAKQHSNQQHAEELVELINAFGSTEILDRYATHWSNHSELLGIIDHLKTIVKVLQDIGMNQILIDLGRVKNLPYYSGIMFRGFSQTKGTTLFSGGRYDRLYDQYERKRTAVGLAFDVDELVHHIKARSNQKRICLLASIDTLAEAELLLQEYGDCIIDIQFERDEAKTYDLVLQIVKKNGAIEVIHQ</sequence>